<proteinExistence type="predicted"/>
<reference evidence="3" key="2">
    <citation type="submission" date="2020-10" db="UniProtKB">
        <authorList>
            <consortium name="WormBaseParasite"/>
        </authorList>
    </citation>
    <scope>IDENTIFICATION</scope>
</reference>
<reference evidence="2" key="1">
    <citation type="journal article" date="2013" name="Genetics">
        <title>The draft genome and transcriptome of Panagrellus redivivus are shaped by the harsh demands of a free-living lifestyle.</title>
        <authorList>
            <person name="Srinivasan J."/>
            <person name="Dillman A.R."/>
            <person name="Macchietto M.G."/>
            <person name="Heikkinen L."/>
            <person name="Lakso M."/>
            <person name="Fracchia K.M."/>
            <person name="Antoshechkin I."/>
            <person name="Mortazavi A."/>
            <person name="Wong G."/>
            <person name="Sternberg P.W."/>
        </authorList>
    </citation>
    <scope>NUCLEOTIDE SEQUENCE [LARGE SCALE GENOMIC DNA]</scope>
    <source>
        <strain evidence="2">MT8872</strain>
    </source>
</reference>
<dbReference type="Proteomes" id="UP000492821">
    <property type="component" value="Unassembled WGS sequence"/>
</dbReference>
<sequence>MPNCALFKQPHFVSLMVPLFAARKHANRALTHQQTPLITFRITCSVSRVASKTETPRAPWNKKRLTDASPRTTTTTTGTLHNDRGRGLPTGIVCGNTCHAFDLACVEHCVLDGLACQQPATENNQNQSTDRSRRCNELCSRGPAGEGWHCEIRSCIADDALPQNFGFYTDNEECKAYFFAEIDTVVCV</sequence>
<evidence type="ECO:0000313" key="3">
    <source>
        <dbReference type="WBParaSite" id="Pan_g23873.t1"/>
    </source>
</evidence>
<dbReference type="WBParaSite" id="Pan_g23873.t1">
    <property type="protein sequence ID" value="Pan_g23873.t1"/>
    <property type="gene ID" value="Pan_g23873"/>
</dbReference>
<evidence type="ECO:0000256" key="1">
    <source>
        <dbReference type="SAM" id="MobiDB-lite"/>
    </source>
</evidence>
<name>A0A7E4VRY5_PANRE</name>
<feature type="region of interest" description="Disordered" evidence="1">
    <location>
        <begin position="53"/>
        <end position="82"/>
    </location>
</feature>
<dbReference type="AlphaFoldDB" id="A0A7E4VRY5"/>
<organism evidence="2 3">
    <name type="scientific">Panagrellus redivivus</name>
    <name type="common">Microworm</name>
    <dbReference type="NCBI Taxonomy" id="6233"/>
    <lineage>
        <taxon>Eukaryota</taxon>
        <taxon>Metazoa</taxon>
        <taxon>Ecdysozoa</taxon>
        <taxon>Nematoda</taxon>
        <taxon>Chromadorea</taxon>
        <taxon>Rhabditida</taxon>
        <taxon>Tylenchina</taxon>
        <taxon>Panagrolaimomorpha</taxon>
        <taxon>Panagrolaimoidea</taxon>
        <taxon>Panagrolaimidae</taxon>
        <taxon>Panagrellus</taxon>
    </lineage>
</organism>
<accession>A0A7E4VRY5</accession>
<evidence type="ECO:0000313" key="2">
    <source>
        <dbReference type="Proteomes" id="UP000492821"/>
    </source>
</evidence>
<protein>
    <submittedName>
        <fullName evidence="3">DB domain-containing protein</fullName>
    </submittedName>
</protein>
<keyword evidence="2" id="KW-1185">Reference proteome</keyword>